<feature type="domain" description="C2H2-type" evidence="3">
    <location>
        <begin position="89"/>
        <end position="116"/>
    </location>
</feature>
<keyword evidence="1" id="KW-0479">Metal-binding</keyword>
<dbReference type="PROSITE" id="PS50157">
    <property type="entry name" value="ZINC_FINGER_C2H2_2"/>
    <property type="match status" value="3"/>
</dbReference>
<dbReference type="PROSITE" id="PS00028">
    <property type="entry name" value="ZINC_FINGER_C2H2_1"/>
    <property type="match status" value="3"/>
</dbReference>
<dbReference type="InterPro" id="IPR013087">
    <property type="entry name" value="Znf_C2H2_type"/>
</dbReference>
<protein>
    <submittedName>
        <fullName evidence="4">Zinc finger protein ZAT3-like</fullName>
    </submittedName>
</protein>
<comment type="caution">
    <text evidence="4">The sequence shown here is derived from an EMBL/GenBank/DDBJ whole genome shotgun (WGS) entry which is preliminary data.</text>
</comment>
<dbReference type="PANTHER" id="PTHR47591:SF1">
    <property type="entry name" value="ZINC FINGER PROTEIN ZAT2-RELATED"/>
    <property type="match status" value="1"/>
</dbReference>
<organism evidence="4 5">
    <name type="scientific">Pyrus ussuriensis x Pyrus communis</name>
    <dbReference type="NCBI Taxonomy" id="2448454"/>
    <lineage>
        <taxon>Eukaryota</taxon>
        <taxon>Viridiplantae</taxon>
        <taxon>Streptophyta</taxon>
        <taxon>Embryophyta</taxon>
        <taxon>Tracheophyta</taxon>
        <taxon>Spermatophyta</taxon>
        <taxon>Magnoliopsida</taxon>
        <taxon>eudicotyledons</taxon>
        <taxon>Gunneridae</taxon>
        <taxon>Pentapetalae</taxon>
        <taxon>rosids</taxon>
        <taxon>fabids</taxon>
        <taxon>Rosales</taxon>
        <taxon>Rosaceae</taxon>
        <taxon>Amygdaloideae</taxon>
        <taxon>Maleae</taxon>
        <taxon>Pyrus</taxon>
    </lineage>
</organism>
<evidence type="ECO:0000256" key="1">
    <source>
        <dbReference type="PROSITE-ProRule" id="PRU00042"/>
    </source>
</evidence>
<dbReference type="Gene3D" id="3.30.160.60">
    <property type="entry name" value="Classic Zinc Finger"/>
    <property type="match status" value="1"/>
</dbReference>
<feature type="domain" description="C2H2-type" evidence="3">
    <location>
        <begin position="276"/>
        <end position="303"/>
    </location>
</feature>
<dbReference type="PANTHER" id="PTHR47591">
    <property type="entry name" value="ZINC FINGER PROTEIN ZAT2-RELATED"/>
    <property type="match status" value="1"/>
</dbReference>
<dbReference type="Pfam" id="PF13912">
    <property type="entry name" value="zf-C2H2_6"/>
    <property type="match status" value="3"/>
</dbReference>
<dbReference type="SUPFAM" id="SSF57667">
    <property type="entry name" value="beta-beta-alpha zinc fingers"/>
    <property type="match status" value="2"/>
</dbReference>
<reference evidence="4 5" key="1">
    <citation type="submission" date="2019-09" db="EMBL/GenBank/DDBJ databases">
        <authorList>
            <person name="Ou C."/>
        </authorList>
    </citation>
    <scope>NUCLEOTIDE SEQUENCE [LARGE SCALE GENOMIC DNA]</scope>
    <source>
        <strain evidence="4">S2</strain>
        <tissue evidence="4">Leaf</tissue>
    </source>
</reference>
<evidence type="ECO:0000313" key="4">
    <source>
        <dbReference type="EMBL" id="KAB2636393.1"/>
    </source>
</evidence>
<sequence length="375" mass="40395">MNNSPDIDFRFPISPPTHQDAVVPAAPATTIAYAVSSSSTCFTAEDKTHHNPRKKRSKLIRLDNQAAPNKVLRPKHAKKPDPSAPKITKPCTECGKTFWSWKALFGHMRCHPERQWRGIDPPPNLRLPASPNITLSELGLAMGEEDHEAASSLLMLSSGITSGTSNEIIVTTTATQSVSNTSNLQGIQEVFDGGNSNNSGRFECSSCKKVFASHQALGGHRASHKNVKGCFAITRSDGEVDQDHHHHNEHGDGDGDGDDDVMDEDHMELVGSSAGHKCSVCWRVFSSGQALGGHMRCHWEKGEENQLQLGLGFNLQQPYGTSRELLLGQNSAGGSGGLDLNLPSAAASTSHTADDQYYSSSYSSSGLTLDLRLGL</sequence>
<keyword evidence="1" id="KW-0862">Zinc</keyword>
<dbReference type="EMBL" id="SMOL01000004">
    <property type="protein sequence ID" value="KAB2636393.1"/>
    <property type="molecule type" value="Genomic_DNA"/>
</dbReference>
<feature type="compositionally biased region" description="Basic and acidic residues" evidence="2">
    <location>
        <begin position="240"/>
        <end position="253"/>
    </location>
</feature>
<dbReference type="GO" id="GO:0008270">
    <property type="term" value="F:zinc ion binding"/>
    <property type="evidence" value="ECO:0007669"/>
    <property type="project" value="UniProtKB-KW"/>
</dbReference>
<proteinExistence type="predicted"/>
<keyword evidence="1" id="KW-0863">Zinc-finger</keyword>
<feature type="region of interest" description="Disordered" evidence="2">
    <location>
        <begin position="65"/>
        <end position="85"/>
    </location>
</feature>
<feature type="domain" description="C2H2-type" evidence="3">
    <location>
        <begin position="202"/>
        <end position="229"/>
    </location>
</feature>
<name>A0A5N5IBA4_9ROSA</name>
<dbReference type="InterPro" id="IPR036236">
    <property type="entry name" value="Znf_C2H2_sf"/>
</dbReference>
<evidence type="ECO:0000313" key="5">
    <source>
        <dbReference type="Proteomes" id="UP000327157"/>
    </source>
</evidence>
<gene>
    <name evidence="4" type="ORF">D8674_026927</name>
</gene>
<dbReference type="AlphaFoldDB" id="A0A5N5IBA4"/>
<evidence type="ECO:0000259" key="3">
    <source>
        <dbReference type="PROSITE" id="PS50157"/>
    </source>
</evidence>
<evidence type="ECO:0000256" key="2">
    <source>
        <dbReference type="SAM" id="MobiDB-lite"/>
    </source>
</evidence>
<keyword evidence="5" id="KW-1185">Reference proteome</keyword>
<feature type="region of interest" description="Disordered" evidence="2">
    <location>
        <begin position="240"/>
        <end position="263"/>
    </location>
</feature>
<feature type="compositionally biased region" description="Acidic residues" evidence="2">
    <location>
        <begin position="254"/>
        <end position="263"/>
    </location>
</feature>
<dbReference type="Proteomes" id="UP000327157">
    <property type="component" value="Chromosome 5"/>
</dbReference>
<reference evidence="5" key="2">
    <citation type="submission" date="2019-10" db="EMBL/GenBank/DDBJ databases">
        <title>A de novo genome assembly of a pear dwarfing rootstock.</title>
        <authorList>
            <person name="Wang F."/>
            <person name="Wang J."/>
            <person name="Li S."/>
            <person name="Zhang Y."/>
            <person name="Fang M."/>
            <person name="Ma L."/>
            <person name="Zhao Y."/>
            <person name="Jiang S."/>
        </authorList>
    </citation>
    <scope>NUCLEOTIDE SEQUENCE [LARGE SCALE GENOMIC DNA]</scope>
</reference>
<dbReference type="SMART" id="SM00355">
    <property type="entry name" value="ZnF_C2H2"/>
    <property type="match status" value="3"/>
</dbReference>
<dbReference type="OrthoDB" id="6077919at2759"/>
<reference evidence="4 5" key="3">
    <citation type="submission" date="2019-11" db="EMBL/GenBank/DDBJ databases">
        <title>A de novo genome assembly of a pear dwarfing rootstock.</title>
        <authorList>
            <person name="Wang F."/>
            <person name="Wang J."/>
            <person name="Li S."/>
            <person name="Zhang Y."/>
            <person name="Fang M."/>
            <person name="Ma L."/>
            <person name="Zhao Y."/>
            <person name="Jiang S."/>
        </authorList>
    </citation>
    <scope>NUCLEOTIDE SEQUENCE [LARGE SCALE GENOMIC DNA]</scope>
    <source>
        <strain evidence="4">S2</strain>
        <tissue evidence="4">Leaf</tissue>
    </source>
</reference>
<accession>A0A5N5IBA4</accession>